<dbReference type="OrthoDB" id="10522797at2759"/>
<keyword evidence="2" id="KW-1185">Reference proteome</keyword>
<evidence type="ECO:0000313" key="1">
    <source>
        <dbReference type="EMBL" id="VDI25276.1"/>
    </source>
</evidence>
<sequence>MSENDDKIETMENNQNVCIGIGEIIDIERYNSYRKLTRITAYVMRFATNCRATDNKQQKKDLITLVMKLKYAKLHYWIQIIKQAEDIEGVDFEDGHLDERYLNKNDEDVMDDIDERYF</sequence>
<comment type="caution">
    <text evidence="1">The sequence shown here is derived from an EMBL/GenBank/DDBJ whole genome shotgun (WGS) entry which is preliminary data.</text>
</comment>
<protein>
    <submittedName>
        <fullName evidence="1">Uncharacterized protein</fullName>
    </submittedName>
</protein>
<organism evidence="1 2">
    <name type="scientific">Mytilus galloprovincialis</name>
    <name type="common">Mediterranean mussel</name>
    <dbReference type="NCBI Taxonomy" id="29158"/>
    <lineage>
        <taxon>Eukaryota</taxon>
        <taxon>Metazoa</taxon>
        <taxon>Spiralia</taxon>
        <taxon>Lophotrochozoa</taxon>
        <taxon>Mollusca</taxon>
        <taxon>Bivalvia</taxon>
        <taxon>Autobranchia</taxon>
        <taxon>Pteriomorphia</taxon>
        <taxon>Mytilida</taxon>
        <taxon>Mytiloidea</taxon>
        <taxon>Mytilidae</taxon>
        <taxon>Mytilinae</taxon>
        <taxon>Mytilus</taxon>
    </lineage>
</organism>
<dbReference type="EMBL" id="UYJE01004132">
    <property type="protein sequence ID" value="VDI25276.1"/>
    <property type="molecule type" value="Genomic_DNA"/>
</dbReference>
<gene>
    <name evidence="1" type="ORF">MGAL_10B001245</name>
</gene>
<dbReference type="AlphaFoldDB" id="A0A8B6DXT9"/>
<proteinExistence type="predicted"/>
<reference evidence="1" key="1">
    <citation type="submission" date="2018-11" db="EMBL/GenBank/DDBJ databases">
        <authorList>
            <person name="Alioto T."/>
            <person name="Alioto T."/>
        </authorList>
    </citation>
    <scope>NUCLEOTIDE SEQUENCE</scope>
</reference>
<dbReference type="Proteomes" id="UP000596742">
    <property type="component" value="Unassembled WGS sequence"/>
</dbReference>
<accession>A0A8B6DXT9</accession>
<name>A0A8B6DXT9_MYTGA</name>
<evidence type="ECO:0000313" key="2">
    <source>
        <dbReference type="Proteomes" id="UP000596742"/>
    </source>
</evidence>